<evidence type="ECO:0000256" key="1">
    <source>
        <dbReference type="ARBA" id="ARBA00022729"/>
    </source>
</evidence>
<dbReference type="GO" id="GO:0016787">
    <property type="term" value="F:hydrolase activity"/>
    <property type="evidence" value="ECO:0007669"/>
    <property type="project" value="UniProtKB-KW"/>
</dbReference>
<keyword evidence="1" id="KW-0732">Signal</keyword>
<protein>
    <submittedName>
        <fullName evidence="3">Murein DD-endopeptidase MepM</fullName>
        <ecNumber evidence="3">3.4.24.-</ecNumber>
    </submittedName>
</protein>
<evidence type="ECO:0000313" key="3">
    <source>
        <dbReference type="EMBL" id="OCL95905.1"/>
    </source>
</evidence>
<dbReference type="Proteomes" id="UP000092987">
    <property type="component" value="Unassembled WGS sequence"/>
</dbReference>
<accession>A0A1C7WSM3</accession>
<reference evidence="3 4" key="1">
    <citation type="submission" date="2015-10" db="EMBL/GenBank/DDBJ databases">
        <authorList>
            <person name="Rovetto F.F."/>
            <person name="Cocolin L.L."/>
            <person name="Illeghems K.K."/>
            <person name="Van Nieuwerbuegh F.F."/>
            <person name="Houf K.K."/>
        </authorList>
    </citation>
    <scope>NUCLEOTIDE SEQUENCE [LARGE SCALE GENOMIC DNA]</scope>
    <source>
        <strain evidence="3 4">LMG 24486</strain>
    </source>
</reference>
<dbReference type="Pfam" id="PF01551">
    <property type="entry name" value="Peptidase_M23"/>
    <property type="match status" value="1"/>
</dbReference>
<keyword evidence="3" id="KW-0378">Hydrolase</keyword>
<dbReference type="InterPro" id="IPR011055">
    <property type="entry name" value="Dup_hybrid_motif"/>
</dbReference>
<dbReference type="PANTHER" id="PTHR21666:SF289">
    <property type="entry name" value="L-ALA--D-GLU ENDOPEPTIDASE"/>
    <property type="match status" value="1"/>
</dbReference>
<dbReference type="SUPFAM" id="SSF51261">
    <property type="entry name" value="Duplicated hybrid motif"/>
    <property type="match status" value="1"/>
</dbReference>
<dbReference type="CDD" id="cd12797">
    <property type="entry name" value="M23_peptidase"/>
    <property type="match status" value="1"/>
</dbReference>
<evidence type="ECO:0000313" key="4">
    <source>
        <dbReference type="Proteomes" id="UP000092987"/>
    </source>
</evidence>
<organism evidence="3 4">
    <name type="scientific">Aliarcobacter thereius LMG 24486</name>
    <dbReference type="NCBI Taxonomy" id="1032240"/>
    <lineage>
        <taxon>Bacteria</taxon>
        <taxon>Pseudomonadati</taxon>
        <taxon>Campylobacterota</taxon>
        <taxon>Epsilonproteobacteria</taxon>
        <taxon>Campylobacterales</taxon>
        <taxon>Arcobacteraceae</taxon>
        <taxon>Aliarcobacter</taxon>
    </lineage>
</organism>
<dbReference type="Gene3D" id="2.70.70.10">
    <property type="entry name" value="Glucose Permease (Domain IIA)"/>
    <property type="match status" value="1"/>
</dbReference>
<dbReference type="RefSeq" id="WP_066390363.1">
    <property type="nucleotide sequence ID" value="NZ_CP035926.1"/>
</dbReference>
<dbReference type="EMBL" id="LLKQ01000001">
    <property type="protein sequence ID" value="OCL95905.1"/>
    <property type="molecule type" value="Genomic_DNA"/>
</dbReference>
<dbReference type="InterPro" id="IPR050570">
    <property type="entry name" value="Cell_wall_metabolism_enzyme"/>
</dbReference>
<dbReference type="InterPro" id="IPR016047">
    <property type="entry name" value="M23ase_b-sheet_dom"/>
</dbReference>
<proteinExistence type="predicted"/>
<feature type="domain" description="M23ase beta-sheet core" evidence="2">
    <location>
        <begin position="175"/>
        <end position="269"/>
    </location>
</feature>
<dbReference type="PANTHER" id="PTHR21666">
    <property type="entry name" value="PEPTIDASE-RELATED"/>
    <property type="match status" value="1"/>
</dbReference>
<gene>
    <name evidence="3" type="primary">mepM_2</name>
    <name evidence="3" type="ORF">AA347_01394</name>
</gene>
<name>A0A1C7WSM3_9BACT</name>
<sequence>MKKIIFITLLITNIFAFKLSHKEVKNANLVLATLELENIEKPRLSFGKNHYDFYINPFKKNSYYVLLPTSYYEKPKKEKVIISYIKDGKKIFKTKRLDIIDGNYKSEVLKVNPSKIDLSPEDKIRVEKEFKEAKEVYTKKHPNLLFKDNFILPLNSKITSDFGNSRIFNGSLKSYHSGTDFRAPNGTEIIASNSGIVRVTKDRFYGGNTLIIDHGHGIFSGYFHLSSFKVKEMEYVKKGQVIALSGSTGRVTGPHLHFVFRINNILVDPLQAMDILNSLKE</sequence>
<keyword evidence="4" id="KW-1185">Reference proteome</keyword>
<dbReference type="EC" id="3.4.24.-" evidence="3"/>
<evidence type="ECO:0000259" key="2">
    <source>
        <dbReference type="Pfam" id="PF01551"/>
    </source>
</evidence>
<comment type="caution">
    <text evidence="3">The sequence shown here is derived from an EMBL/GenBank/DDBJ whole genome shotgun (WGS) entry which is preliminary data.</text>
</comment>